<evidence type="ECO:0000313" key="2">
    <source>
        <dbReference type="EMBL" id="KXL53049.1"/>
    </source>
</evidence>
<dbReference type="RefSeq" id="WP_066087079.1">
    <property type="nucleotide sequence ID" value="NZ_LRVM01000004.1"/>
</dbReference>
<comment type="caution">
    <text evidence="2">The sequence shown here is derived from an EMBL/GenBank/DDBJ whole genome shotgun (WGS) entry which is preliminary data.</text>
</comment>
<dbReference type="Pfam" id="PF12685">
    <property type="entry name" value="SpoIIIAH"/>
    <property type="match status" value="1"/>
</dbReference>
<keyword evidence="1" id="KW-0732">Signal</keyword>
<feature type="chain" id="PRO_5039583661" evidence="1">
    <location>
        <begin position="22"/>
        <end position="212"/>
    </location>
</feature>
<dbReference type="PATRIC" id="fig|36847.3.peg.1859"/>
<reference evidence="2 3" key="1">
    <citation type="submission" date="2016-01" db="EMBL/GenBank/DDBJ databases">
        <title>Genome sequence of Clostridium neopropionicum X4, DSM-3847.</title>
        <authorList>
            <person name="Poehlein A."/>
            <person name="Beck M.H."/>
            <person name="Bengelsdorf F.R."/>
            <person name="Daniel R."/>
            <person name="Duerre P."/>
        </authorList>
    </citation>
    <scope>NUCLEOTIDE SEQUENCE [LARGE SCALE GENOMIC DNA]</scope>
    <source>
        <strain evidence="2 3">DSM-3847</strain>
    </source>
</reference>
<sequence>MFVIKRNQVVVTALAVMIAAAGYLNFQDSKKAEETKTALQLTEEGDAAAVITDYDTLPDDLSAAEIGLDPITAEISSTTGDGAAVFVSADAMQSGSQFFAEAKLDREQARAKQKDILSEMMNNENVSQSQKDKCSDSMLKLQERIEKETAAEAMIEAKGFEEAYVRIDDETVDVVVDKETLTDAEIAQIEDIVKRKTGFKADQIRINPLKKK</sequence>
<dbReference type="OrthoDB" id="9789991at2"/>
<proteinExistence type="predicted"/>
<evidence type="ECO:0000256" key="1">
    <source>
        <dbReference type="SAM" id="SignalP"/>
    </source>
</evidence>
<dbReference type="Gene3D" id="1.10.287.4300">
    <property type="entry name" value="Stage III sporulation protein AH-like"/>
    <property type="match status" value="1"/>
</dbReference>
<dbReference type="STRING" id="36847.CLNEO_15920"/>
<dbReference type="AlphaFoldDB" id="A0A136WFC0"/>
<dbReference type="InterPro" id="IPR038503">
    <property type="entry name" value="SpoIIIAH_sf"/>
</dbReference>
<dbReference type="InterPro" id="IPR024232">
    <property type="entry name" value="SpoIIIAH"/>
</dbReference>
<keyword evidence="3" id="KW-1185">Reference proteome</keyword>
<feature type="signal peptide" evidence="1">
    <location>
        <begin position="1"/>
        <end position="21"/>
    </location>
</feature>
<organism evidence="2 3">
    <name type="scientific">Anaerotignum neopropionicum</name>
    <dbReference type="NCBI Taxonomy" id="36847"/>
    <lineage>
        <taxon>Bacteria</taxon>
        <taxon>Bacillati</taxon>
        <taxon>Bacillota</taxon>
        <taxon>Clostridia</taxon>
        <taxon>Lachnospirales</taxon>
        <taxon>Anaerotignaceae</taxon>
        <taxon>Anaerotignum</taxon>
    </lineage>
</organism>
<protein>
    <submittedName>
        <fullName evidence="2">SpoIIIAH-like protein</fullName>
    </submittedName>
</protein>
<gene>
    <name evidence="2" type="ORF">CLNEO_15920</name>
</gene>
<dbReference type="EMBL" id="LRVM01000004">
    <property type="protein sequence ID" value="KXL53049.1"/>
    <property type="molecule type" value="Genomic_DNA"/>
</dbReference>
<evidence type="ECO:0000313" key="3">
    <source>
        <dbReference type="Proteomes" id="UP000070539"/>
    </source>
</evidence>
<dbReference type="Proteomes" id="UP000070539">
    <property type="component" value="Unassembled WGS sequence"/>
</dbReference>
<name>A0A136WFC0_9FIRM</name>
<accession>A0A136WFC0</accession>